<comment type="caution">
    <text evidence="2">The sequence shown here is derived from an EMBL/GenBank/DDBJ whole genome shotgun (WGS) entry which is preliminary data.</text>
</comment>
<dbReference type="Proteomes" id="UP000271974">
    <property type="component" value="Unassembled WGS sequence"/>
</dbReference>
<sequence>MQCPTGNHATYGQCDTAQDVCCFGAYDVTTPRPTTSQPAATTLSGAAPKHYLCHDVYRGTCLIDATACPSGNHATAYDVTTPRPTTSKPAATTLSGAAPKHYLCHDVYGGTCLIDATACPSSNHGTYGQCDGGQVCCFGSKPINPTVQTTKATTQPTAPPTTAKPATTVQSGSAPQHYLCQDVYGGTCLTNLMSCPTGNHATYGQCDGGKVCCFG</sequence>
<reference evidence="2 3" key="1">
    <citation type="submission" date="2019-01" db="EMBL/GenBank/DDBJ databases">
        <title>A draft genome assembly of the solar-powered sea slug Elysia chlorotica.</title>
        <authorList>
            <person name="Cai H."/>
            <person name="Li Q."/>
            <person name="Fang X."/>
            <person name="Li J."/>
            <person name="Curtis N.E."/>
            <person name="Altenburger A."/>
            <person name="Shibata T."/>
            <person name="Feng M."/>
            <person name="Maeda T."/>
            <person name="Schwartz J.A."/>
            <person name="Shigenobu S."/>
            <person name="Lundholm N."/>
            <person name="Nishiyama T."/>
            <person name="Yang H."/>
            <person name="Hasebe M."/>
            <person name="Li S."/>
            <person name="Pierce S.K."/>
            <person name="Wang J."/>
        </authorList>
    </citation>
    <scope>NUCLEOTIDE SEQUENCE [LARGE SCALE GENOMIC DNA]</scope>
    <source>
        <strain evidence="2">EC2010</strain>
        <tissue evidence="2">Whole organism of an adult</tissue>
    </source>
</reference>
<keyword evidence="3" id="KW-1185">Reference proteome</keyword>
<accession>A0A3S1BGS1</accession>
<feature type="compositionally biased region" description="Low complexity" evidence="1">
    <location>
        <begin position="150"/>
        <end position="169"/>
    </location>
</feature>
<protein>
    <submittedName>
        <fullName evidence="2">Uncharacterized protein</fullName>
    </submittedName>
</protein>
<organism evidence="2 3">
    <name type="scientific">Elysia chlorotica</name>
    <name type="common">Eastern emerald elysia</name>
    <name type="synonym">Sea slug</name>
    <dbReference type="NCBI Taxonomy" id="188477"/>
    <lineage>
        <taxon>Eukaryota</taxon>
        <taxon>Metazoa</taxon>
        <taxon>Spiralia</taxon>
        <taxon>Lophotrochozoa</taxon>
        <taxon>Mollusca</taxon>
        <taxon>Gastropoda</taxon>
        <taxon>Heterobranchia</taxon>
        <taxon>Euthyneura</taxon>
        <taxon>Panpulmonata</taxon>
        <taxon>Sacoglossa</taxon>
        <taxon>Placobranchoidea</taxon>
        <taxon>Plakobranchidae</taxon>
        <taxon>Elysia</taxon>
    </lineage>
</organism>
<dbReference type="EMBL" id="RQTK01000394">
    <property type="protein sequence ID" value="RUS80388.1"/>
    <property type="molecule type" value="Genomic_DNA"/>
</dbReference>
<evidence type="ECO:0000313" key="2">
    <source>
        <dbReference type="EMBL" id="RUS80388.1"/>
    </source>
</evidence>
<proteinExistence type="predicted"/>
<feature type="region of interest" description="Disordered" evidence="1">
    <location>
        <begin position="150"/>
        <end position="170"/>
    </location>
</feature>
<evidence type="ECO:0000313" key="3">
    <source>
        <dbReference type="Proteomes" id="UP000271974"/>
    </source>
</evidence>
<gene>
    <name evidence="2" type="ORF">EGW08_011853</name>
</gene>
<evidence type="ECO:0000256" key="1">
    <source>
        <dbReference type="SAM" id="MobiDB-lite"/>
    </source>
</evidence>
<dbReference type="OrthoDB" id="10386932at2759"/>
<dbReference type="AlphaFoldDB" id="A0A3S1BGS1"/>
<name>A0A3S1BGS1_ELYCH</name>